<dbReference type="GO" id="GO:0006084">
    <property type="term" value="P:acetyl-CoA metabolic process"/>
    <property type="evidence" value="ECO:0007669"/>
    <property type="project" value="InterPro"/>
</dbReference>
<dbReference type="GO" id="GO:0008775">
    <property type="term" value="F:acetate CoA-transferase activity"/>
    <property type="evidence" value="ECO:0007669"/>
    <property type="project" value="InterPro"/>
</dbReference>
<dbReference type="Gene3D" id="3.40.1080.20">
    <property type="entry name" value="Acetyl-CoA hydrolase/transferase C-terminal domain"/>
    <property type="match status" value="1"/>
</dbReference>
<sequence>MRYKLMTAQEAATFINHGDIVGFSGFTPAGAPKVVPGAIAAKAREEHAKGHAFKIGVVTGASTGDSLDGELARANAISFRTPYQSNNDLKESLNCGETQYFDMHLSQIAQELRYGFLGKVKIAVIEAADVTDEGEILLTSGVGITPTIAKLADQIIIELNSRHPKALKGLHDIYEPLDPPYRREIPVYTVRDRAGSPLLKVDPKKIVGIVETNAPDQVGGFAPVDETTAKIGDNVANFLVEQIKNGTLPKEFLPIQSGVGNIANAVLGSLGANKDIPAFTMYTEVIQDAVIKLMKENRVSFVSGCSLTVSTPVLDDIYANMDFFKDKIVLRPQELSNNPELVRRLGLITINTALEADIFGNINSTHVLGTKMMNGLGGSGDFTRNAFFSIFTCPSTAKGGKISTIVPLVSHHDHSEHSVKVIITEQGVADLRGKSPRQRAEAIIENCVHPDYKQLMYDYVKLAGKCHTPHTLASSFNMHTEFANSGDMRNTKW</sequence>
<evidence type="ECO:0000256" key="1">
    <source>
        <dbReference type="ARBA" id="ARBA00009632"/>
    </source>
</evidence>
<protein>
    <submittedName>
        <fullName evidence="6">Succinate CoA transferase</fullName>
    </submittedName>
</protein>
<evidence type="ECO:0000259" key="5">
    <source>
        <dbReference type="Pfam" id="PF13336"/>
    </source>
</evidence>
<dbReference type="Gene3D" id="3.40.1080.10">
    <property type="entry name" value="Glutaconate Coenzyme A-transferase"/>
    <property type="match status" value="1"/>
</dbReference>
<dbReference type="PANTHER" id="PTHR43609:SF1">
    <property type="entry name" value="ACETYL-COA HYDROLASE"/>
    <property type="match status" value="1"/>
</dbReference>
<dbReference type="InterPro" id="IPR046433">
    <property type="entry name" value="ActCoA_hydro"/>
</dbReference>
<feature type="binding site" evidence="3">
    <location>
        <position position="398"/>
    </location>
    <ligand>
        <name>CoA</name>
        <dbReference type="ChEBI" id="CHEBI:57287"/>
    </ligand>
</feature>
<dbReference type="InterPro" id="IPR037171">
    <property type="entry name" value="NagB/RpiA_transferase-like"/>
</dbReference>
<dbReference type="PANTHER" id="PTHR43609">
    <property type="entry name" value="ACETYL-COA HYDROLASE"/>
    <property type="match status" value="1"/>
</dbReference>
<dbReference type="GO" id="GO:0006083">
    <property type="term" value="P:acetate metabolic process"/>
    <property type="evidence" value="ECO:0007669"/>
    <property type="project" value="InterPro"/>
</dbReference>
<dbReference type="FunFam" id="3.40.1080.20:FF:000001">
    <property type="entry name" value="Acetyl-CoA hydrolase Ach1"/>
    <property type="match status" value="1"/>
</dbReference>
<dbReference type="AlphaFoldDB" id="A0A2W7QBW8"/>
<evidence type="ECO:0000256" key="3">
    <source>
        <dbReference type="PIRSR" id="PIRSR617821-2"/>
    </source>
</evidence>
<dbReference type="SUPFAM" id="SSF100950">
    <property type="entry name" value="NagB/RpiA/CoA transferase-like"/>
    <property type="match status" value="2"/>
</dbReference>
<feature type="binding site" evidence="3">
    <location>
        <position position="374"/>
    </location>
    <ligand>
        <name>CoA</name>
        <dbReference type="ChEBI" id="CHEBI:57287"/>
    </ligand>
</feature>
<gene>
    <name evidence="6" type="ORF">LX69_00938</name>
</gene>
<feature type="domain" description="Acetyl-CoA hydrolase/transferase N-terminal" evidence="4">
    <location>
        <begin position="4"/>
        <end position="211"/>
    </location>
</feature>
<reference evidence="6 7" key="1">
    <citation type="submission" date="2018-06" db="EMBL/GenBank/DDBJ databases">
        <title>Genomic Encyclopedia of Archaeal and Bacterial Type Strains, Phase II (KMG-II): from individual species to whole genera.</title>
        <authorList>
            <person name="Goeker M."/>
        </authorList>
    </citation>
    <scope>NUCLEOTIDE SEQUENCE [LARGE SCALE GENOMIC DNA]</scope>
    <source>
        <strain evidence="6 7">DSM 6779</strain>
    </source>
</reference>
<dbReference type="InterPro" id="IPR026888">
    <property type="entry name" value="AcetylCoA_hyd_C"/>
</dbReference>
<dbReference type="EMBL" id="QKZK01000005">
    <property type="protein sequence ID" value="PZX19269.1"/>
    <property type="molecule type" value="Genomic_DNA"/>
</dbReference>
<dbReference type="GO" id="GO:0003986">
    <property type="term" value="F:acetyl-CoA hydrolase activity"/>
    <property type="evidence" value="ECO:0007669"/>
    <property type="project" value="TreeGrafter"/>
</dbReference>
<dbReference type="NCBIfam" id="TIGR03458">
    <property type="entry name" value="YgfH_subfam"/>
    <property type="match status" value="1"/>
</dbReference>
<dbReference type="InterPro" id="IPR003702">
    <property type="entry name" value="ActCoA_hydro_N"/>
</dbReference>
<feature type="active site" description="5-glutamyl coenzyme A thioester intermediate" evidence="2">
    <location>
        <position position="284"/>
    </location>
</feature>
<dbReference type="Pfam" id="PF02550">
    <property type="entry name" value="AcetylCoA_hydro"/>
    <property type="match status" value="1"/>
</dbReference>
<dbReference type="Gene3D" id="3.30.750.70">
    <property type="entry name" value="4-hydroxybutyrate coenzyme like domains"/>
    <property type="match status" value="1"/>
</dbReference>
<proteinExistence type="inferred from homology"/>
<dbReference type="RefSeq" id="WP_111444647.1">
    <property type="nucleotide sequence ID" value="NZ_QKZK01000005.1"/>
</dbReference>
<dbReference type="Proteomes" id="UP000249239">
    <property type="component" value="Unassembled WGS sequence"/>
</dbReference>
<keyword evidence="6" id="KW-0808">Transferase</keyword>
<feature type="binding site" evidence="3">
    <location>
        <position position="378"/>
    </location>
    <ligand>
        <name>CoA</name>
        <dbReference type="ChEBI" id="CHEBI:57287"/>
    </ligand>
</feature>
<comment type="caution">
    <text evidence="6">The sequence shown here is derived from an EMBL/GenBank/DDBJ whole genome shotgun (WGS) entry which is preliminary data.</text>
</comment>
<dbReference type="InterPro" id="IPR017821">
    <property type="entry name" value="Succinate_CoA_transferase"/>
</dbReference>
<name>A0A2W7QBW8_9BACT</name>
<dbReference type="Pfam" id="PF13336">
    <property type="entry name" value="AcetylCoA_hyd_C"/>
    <property type="match status" value="1"/>
</dbReference>
<organism evidence="6 7">
    <name type="scientific">Breznakibacter xylanolyticus</name>
    <dbReference type="NCBI Taxonomy" id="990"/>
    <lineage>
        <taxon>Bacteria</taxon>
        <taxon>Pseudomonadati</taxon>
        <taxon>Bacteroidota</taxon>
        <taxon>Bacteroidia</taxon>
        <taxon>Marinilabiliales</taxon>
        <taxon>Marinilabiliaceae</taxon>
        <taxon>Breznakibacter</taxon>
    </lineage>
</organism>
<evidence type="ECO:0000256" key="2">
    <source>
        <dbReference type="PIRSR" id="PIRSR617821-1"/>
    </source>
</evidence>
<evidence type="ECO:0000313" key="6">
    <source>
        <dbReference type="EMBL" id="PZX19269.1"/>
    </source>
</evidence>
<feature type="domain" description="Acetyl-CoA hydrolase/transferase C-terminal" evidence="5">
    <location>
        <begin position="316"/>
        <end position="458"/>
    </location>
</feature>
<evidence type="ECO:0000313" key="7">
    <source>
        <dbReference type="Proteomes" id="UP000249239"/>
    </source>
</evidence>
<dbReference type="OrthoDB" id="9801795at2"/>
<evidence type="ECO:0000259" key="4">
    <source>
        <dbReference type="Pfam" id="PF02550"/>
    </source>
</evidence>
<dbReference type="InterPro" id="IPR038460">
    <property type="entry name" value="AcetylCoA_hyd_C_sf"/>
</dbReference>
<keyword evidence="7" id="KW-1185">Reference proteome</keyword>
<comment type="similarity">
    <text evidence="1">Belongs to the acetyl-CoA hydrolase/transferase family.</text>
</comment>
<accession>A0A2W7QBW8</accession>